<feature type="region of interest" description="Disordered" evidence="5">
    <location>
        <begin position="1"/>
        <end position="31"/>
    </location>
</feature>
<dbReference type="GO" id="GO:0030692">
    <property type="term" value="C:Noc4p-Nop14p complex"/>
    <property type="evidence" value="ECO:0007669"/>
    <property type="project" value="TreeGrafter"/>
</dbReference>
<reference evidence="7 8" key="1">
    <citation type="submission" date="2015-04" db="EMBL/GenBank/DDBJ databases">
        <title>Complete genome sequence of Schizopora paradoxa KUC8140, a cosmopolitan wood degrader in East Asia.</title>
        <authorList>
            <consortium name="DOE Joint Genome Institute"/>
            <person name="Min B."/>
            <person name="Park H."/>
            <person name="Jang Y."/>
            <person name="Kim J.-J."/>
            <person name="Kim K.H."/>
            <person name="Pangilinan J."/>
            <person name="Lipzen A."/>
            <person name="Riley R."/>
            <person name="Grigoriev I.V."/>
            <person name="Spatafora J.W."/>
            <person name="Choi I.-G."/>
        </authorList>
    </citation>
    <scope>NUCLEOTIDE SEQUENCE [LARGE SCALE GENOMIC DNA]</scope>
    <source>
        <strain evidence="7 8">KUC8140</strain>
    </source>
</reference>
<dbReference type="AlphaFoldDB" id="A0A0H2RWA4"/>
<accession>A0A0H2RWA4</accession>
<keyword evidence="4" id="KW-1133">Transmembrane helix</keyword>
<dbReference type="InParanoid" id="A0A0H2RWA4"/>
<comment type="similarity">
    <text evidence="2">Belongs to the CBF/MAK21 family.</text>
</comment>
<dbReference type="GO" id="GO:0032040">
    <property type="term" value="C:small-subunit processome"/>
    <property type="evidence" value="ECO:0007669"/>
    <property type="project" value="TreeGrafter"/>
</dbReference>
<dbReference type="SUPFAM" id="SSF48371">
    <property type="entry name" value="ARM repeat"/>
    <property type="match status" value="1"/>
</dbReference>
<evidence type="ECO:0000256" key="3">
    <source>
        <dbReference type="ARBA" id="ARBA00022692"/>
    </source>
</evidence>
<feature type="compositionally biased region" description="Polar residues" evidence="5">
    <location>
        <begin position="22"/>
        <end position="31"/>
    </location>
</feature>
<dbReference type="Pfam" id="PF03914">
    <property type="entry name" value="CBF"/>
    <property type="match status" value="1"/>
</dbReference>
<comment type="subcellular location">
    <subcellularLocation>
        <location evidence="1">Nucleus membrane</location>
        <topology evidence="1">Multi-pass membrane protein</topology>
    </subcellularLocation>
</comment>
<dbReference type="InterPro" id="IPR005612">
    <property type="entry name" value="CCAAT-binding_factor"/>
</dbReference>
<protein>
    <submittedName>
        <fullName evidence="7">CBF-domain-containing protein</fullName>
    </submittedName>
</protein>
<dbReference type="InterPro" id="IPR016024">
    <property type="entry name" value="ARM-type_fold"/>
</dbReference>
<dbReference type="PANTHER" id="PTHR12455:SF0">
    <property type="entry name" value="NUCLEOLAR COMPLEX PROTEIN 4 HOMOLOG"/>
    <property type="match status" value="1"/>
</dbReference>
<feature type="compositionally biased region" description="Acidic residues" evidence="5">
    <location>
        <begin position="283"/>
        <end position="301"/>
    </location>
</feature>
<dbReference type="FunCoup" id="A0A0H2RWA4">
    <property type="interactions" value="464"/>
</dbReference>
<evidence type="ECO:0000256" key="5">
    <source>
        <dbReference type="SAM" id="MobiDB-lite"/>
    </source>
</evidence>
<gene>
    <name evidence="7" type="ORF">SCHPADRAFT_852115</name>
</gene>
<sequence>MAKRPTSQPQQNFTVKRRKVSNGKSKASSSKDPIAEVVRLEKLVEDALASNTSLNPIADLLLIASDTEGEDEVVVKAIFALYRIFVQIARKNLLVTTEKQDTETEEDKAQRSVIRSWISGKLDAFSELLCSLLKDEDKSIRASSLKLLFSLLREISAAQKAFDVKYFKKIVFALLTCPSSHRNSDDGESPEIDTDVRDQFCDNWLNTHVDVRWYFLRETSMILNNRAVLDKNPFVVANAIAILEKLQNIPKPSSKSVLDGLDGNNFWVECLATVPKRSKDAEKDDGDDEEDDKAEDDAEEDDWRKFFDEDTKPTISTGKTPARRHRRVHAMNIHEQLHSIQAHRAVFTKCWLTLLPLLSTSQSKTHGDKADPRDALVIRVLDIMHHSILPHLTRPILVMDWIAGCVDYGGIVGLLALNALFVLITEYNLDYPRFYTKLYSFLDRDVLHFKHQARFFRLLERFLSSSHLPLTLLASFLKRLARLSLSTSPAAIIPTIPFTYNLLKTHPALMVLIHRAAEDGTDDPFNPSESDPTQTCALESSLWELQSHTSHYHPVVATLARVFSEAFTKPGYNMEDFLDHTYGTLFTTEAKRTIKGTPALQIESNNRAGVLSDSNTQLPVLKGTLFC</sequence>
<organism evidence="7 8">
    <name type="scientific">Schizopora paradoxa</name>
    <dbReference type="NCBI Taxonomy" id="27342"/>
    <lineage>
        <taxon>Eukaryota</taxon>
        <taxon>Fungi</taxon>
        <taxon>Dikarya</taxon>
        <taxon>Basidiomycota</taxon>
        <taxon>Agaricomycotina</taxon>
        <taxon>Agaricomycetes</taxon>
        <taxon>Hymenochaetales</taxon>
        <taxon>Schizoporaceae</taxon>
        <taxon>Schizopora</taxon>
    </lineage>
</organism>
<evidence type="ECO:0000313" key="7">
    <source>
        <dbReference type="EMBL" id="KLO13713.1"/>
    </source>
</evidence>
<dbReference type="InterPro" id="IPR027193">
    <property type="entry name" value="Noc4"/>
</dbReference>
<evidence type="ECO:0000256" key="1">
    <source>
        <dbReference type="ARBA" id="ARBA00004232"/>
    </source>
</evidence>
<keyword evidence="8" id="KW-1185">Reference proteome</keyword>
<feature type="region of interest" description="Disordered" evidence="5">
    <location>
        <begin position="278"/>
        <end position="303"/>
    </location>
</feature>
<dbReference type="OrthoDB" id="10263185at2759"/>
<keyword evidence="3" id="KW-0812">Transmembrane</keyword>
<dbReference type="Proteomes" id="UP000053477">
    <property type="component" value="Unassembled WGS sequence"/>
</dbReference>
<dbReference type="PANTHER" id="PTHR12455">
    <property type="entry name" value="NUCLEOLAR COMPLEX PROTEIN 4"/>
    <property type="match status" value="1"/>
</dbReference>
<dbReference type="GO" id="GO:0031965">
    <property type="term" value="C:nuclear membrane"/>
    <property type="evidence" value="ECO:0007669"/>
    <property type="project" value="UniProtKB-SubCell"/>
</dbReference>
<dbReference type="GO" id="GO:0042254">
    <property type="term" value="P:ribosome biogenesis"/>
    <property type="evidence" value="ECO:0007669"/>
    <property type="project" value="InterPro"/>
</dbReference>
<keyword evidence="4" id="KW-0472">Membrane</keyword>
<name>A0A0H2RWA4_9AGAM</name>
<evidence type="ECO:0000256" key="2">
    <source>
        <dbReference type="ARBA" id="ARBA00007797"/>
    </source>
</evidence>
<evidence type="ECO:0000259" key="6">
    <source>
        <dbReference type="Pfam" id="PF03914"/>
    </source>
</evidence>
<dbReference type="EMBL" id="KQ085955">
    <property type="protein sequence ID" value="KLO13713.1"/>
    <property type="molecule type" value="Genomic_DNA"/>
</dbReference>
<feature type="domain" description="CCAAT-binding factor" evidence="6">
    <location>
        <begin position="414"/>
        <end position="560"/>
    </location>
</feature>
<evidence type="ECO:0000256" key="4">
    <source>
        <dbReference type="ARBA" id="ARBA00022989"/>
    </source>
</evidence>
<evidence type="ECO:0000313" key="8">
    <source>
        <dbReference type="Proteomes" id="UP000053477"/>
    </source>
</evidence>
<dbReference type="STRING" id="27342.A0A0H2RWA4"/>
<proteinExistence type="inferred from homology"/>
<feature type="compositionally biased region" description="Polar residues" evidence="5">
    <location>
        <begin position="1"/>
        <end position="14"/>
    </location>
</feature>